<dbReference type="Proteomes" id="UP000095552">
    <property type="component" value="Unassembled WGS sequence"/>
</dbReference>
<evidence type="ECO:0008006" key="4">
    <source>
        <dbReference type="Google" id="ProtNLM"/>
    </source>
</evidence>
<organism evidence="2 3">
    <name type="scientific">Roseivirga misakiensis</name>
    <dbReference type="NCBI Taxonomy" id="1563681"/>
    <lineage>
        <taxon>Bacteria</taxon>
        <taxon>Pseudomonadati</taxon>
        <taxon>Bacteroidota</taxon>
        <taxon>Cytophagia</taxon>
        <taxon>Cytophagales</taxon>
        <taxon>Roseivirgaceae</taxon>
        <taxon>Roseivirga</taxon>
    </lineage>
</organism>
<protein>
    <recommendedName>
        <fullName evidence="4">Carboxypeptidase-like regulatory domain-containing protein</fullName>
    </recommendedName>
</protein>
<feature type="chain" id="PRO_5009185150" description="Carboxypeptidase-like regulatory domain-containing protein" evidence="1">
    <location>
        <begin position="27"/>
        <end position="299"/>
    </location>
</feature>
<accession>A0A1E5SK83</accession>
<comment type="caution">
    <text evidence="2">The sequence shown here is derived from an EMBL/GenBank/DDBJ whole genome shotgun (WGS) entry which is preliminary data.</text>
</comment>
<name>A0A1E5SK83_9BACT</name>
<keyword evidence="1" id="KW-0732">Signal</keyword>
<feature type="signal peptide" evidence="1">
    <location>
        <begin position="1"/>
        <end position="26"/>
    </location>
</feature>
<evidence type="ECO:0000256" key="1">
    <source>
        <dbReference type="SAM" id="SignalP"/>
    </source>
</evidence>
<keyword evidence="3" id="KW-1185">Reference proteome</keyword>
<sequence>MTACFFKQFNLLALLVVSSVANDTFAQGRTFILLDKTNSEPISYATVKANNGNFTYSNETGIFTVEFVESIKIQHVAYSSTIFFAKSIISDTLLLEPLEVNLGSFVVNANAEKQETIGNLTKKKNFTININTKMEIVLFIPNDEYPKNSRVLSIKIPLFNLKKVEYNDLILRPKFYTYTHGNEFPDKEFGKVKETFFVSDSNQKYYSIDVSEYGLRLPDNGFYVGIELIGFVDSKGRLVQGNVDMNTIGLRGKVDKKVSKYKTFTKTNDAKWHLAHFNELFIGKKTWNVNLSLGLIVSK</sequence>
<reference evidence="2 3" key="1">
    <citation type="submission" date="2016-08" db="EMBL/GenBank/DDBJ databases">
        <title>Draft genome of Fabibacter sp. strain SK-8.</title>
        <authorList>
            <person name="Wong S.-K."/>
            <person name="Hamasaki K."/>
            <person name="Yoshizawa S."/>
        </authorList>
    </citation>
    <scope>NUCLEOTIDE SEQUENCE [LARGE SCALE GENOMIC DNA]</scope>
    <source>
        <strain evidence="2 3">SK-8</strain>
    </source>
</reference>
<dbReference type="EMBL" id="MDGQ01000005">
    <property type="protein sequence ID" value="OEJ99530.1"/>
    <property type="molecule type" value="Genomic_DNA"/>
</dbReference>
<dbReference type="STRING" id="1563681.BFP71_08095"/>
<evidence type="ECO:0000313" key="2">
    <source>
        <dbReference type="EMBL" id="OEJ99530.1"/>
    </source>
</evidence>
<evidence type="ECO:0000313" key="3">
    <source>
        <dbReference type="Proteomes" id="UP000095552"/>
    </source>
</evidence>
<dbReference type="AlphaFoldDB" id="A0A1E5SK83"/>
<proteinExistence type="predicted"/>
<gene>
    <name evidence="2" type="ORF">BFP71_08095</name>
</gene>